<comment type="caution">
    <text evidence="3">The sequence shown here is derived from an EMBL/GenBank/DDBJ whole genome shotgun (WGS) entry which is preliminary data.</text>
</comment>
<accession>A0A652YUU4</accession>
<evidence type="ECO:0000256" key="2">
    <source>
        <dbReference type="ARBA" id="ARBA00023136"/>
    </source>
</evidence>
<comment type="subcellular location">
    <subcellularLocation>
        <location evidence="1">Membrane</location>
    </subcellularLocation>
</comment>
<name>A0A652YUU4_NOCGL</name>
<sequence>MTPETTDPATTATGATSARVSPLTIVLCVISALAIALAGLSAYLYFGPDGTRDLAATDNTREEVVQVSSDQAVAMFQYDHNNVDQQLHSATEGLTGDFQNQFTELIESVIIPGAQEKALTVQVVVQGAAVLDAAPDTATTMLFLNQITTSKDSPEAVASGSRVKMGLEKQDGRWLVNSVQPF</sequence>
<evidence type="ECO:0000313" key="3">
    <source>
        <dbReference type="EMBL" id="TYQ06684.1"/>
    </source>
</evidence>
<keyword evidence="2" id="KW-0472">Membrane</keyword>
<organism evidence="3">
    <name type="scientific">Nocardia globerula</name>
    <dbReference type="NCBI Taxonomy" id="1818"/>
    <lineage>
        <taxon>Bacteria</taxon>
        <taxon>Bacillati</taxon>
        <taxon>Actinomycetota</taxon>
        <taxon>Actinomycetes</taxon>
        <taxon>Mycobacteriales</taxon>
        <taxon>Nocardiaceae</taxon>
        <taxon>Nocardia</taxon>
    </lineage>
</organism>
<dbReference type="AlphaFoldDB" id="A0A652YUU4"/>
<evidence type="ECO:0000256" key="1">
    <source>
        <dbReference type="ARBA" id="ARBA00004370"/>
    </source>
</evidence>
<dbReference type="PANTHER" id="PTHR37042">
    <property type="entry name" value="OUTER MEMBRANE PROTEIN RV1973"/>
    <property type="match status" value="1"/>
</dbReference>
<reference evidence="3" key="1">
    <citation type="submission" date="2019-07" db="EMBL/GenBank/DDBJ databases">
        <title>Genomic Encyclopedia of Type Strains, Phase IV (KMG-IV): sequencing the most valuable type-strain genomes for metagenomic binning, comparative biology and taxonomic classification.</title>
        <authorList>
            <person name="Goeker M."/>
        </authorList>
    </citation>
    <scope>NUCLEOTIDE SEQUENCE</scope>
    <source>
        <strain evidence="3">DSM 44596</strain>
    </source>
</reference>
<dbReference type="PANTHER" id="PTHR37042:SF4">
    <property type="entry name" value="OUTER MEMBRANE PROTEIN RV1973"/>
    <property type="match status" value="1"/>
</dbReference>
<dbReference type="GO" id="GO:0016020">
    <property type="term" value="C:membrane"/>
    <property type="evidence" value="ECO:0007669"/>
    <property type="project" value="UniProtKB-SubCell"/>
</dbReference>
<dbReference type="EMBL" id="VNIQ01000002">
    <property type="protein sequence ID" value="TYQ06684.1"/>
    <property type="molecule type" value="Genomic_DNA"/>
</dbReference>
<gene>
    <name evidence="3" type="ORF">FNL38_102828</name>
</gene>
<proteinExistence type="predicted"/>
<protein>
    <submittedName>
        <fullName evidence="3">Mce-associated membrane protein</fullName>
    </submittedName>
</protein>